<sequence>MKAYVVKKWLKGPEEMTIEETSVTAPKQGEVQIKVKAVGLNFFDTLMIQGRYQIKPPFPFVPGGEFSGVVESSTVPQYKVGDRVFGSGSAFAEVVNVEASKLLPMPKNFTFEQACGLYITYPTSYSALVLRANLKAGEYCLVHAAAGGVGIAAVQIAKALGAIVIATAGSEEKLQVAKKFGADHLINYRDKDWTDQVKKVTKGHGADVVYDPVGLVEQSTKCTAWNGRILIIGFAQGTIEKIPANRLLLKNISAVGLHWGAYTKNEPERIPEVWKALFELFESGKLLPALYDTVYSFSDIPKGLKAINDRESYAKVVATVGKKDSKI</sequence>
<dbReference type="PANTHER" id="PTHR43677">
    <property type="entry name" value="SHORT-CHAIN DEHYDROGENASE/REDUCTASE"/>
    <property type="match status" value="1"/>
</dbReference>
<evidence type="ECO:0000313" key="2">
    <source>
        <dbReference type="EMBL" id="ORZ09296.1"/>
    </source>
</evidence>
<dbReference type="CDD" id="cd08241">
    <property type="entry name" value="QOR1"/>
    <property type="match status" value="1"/>
</dbReference>
<name>A0A1X2I4T1_9FUNG</name>
<dbReference type="STRING" id="90262.A0A1X2I4T1"/>
<dbReference type="InterPro" id="IPR036291">
    <property type="entry name" value="NAD(P)-bd_dom_sf"/>
</dbReference>
<dbReference type="GO" id="GO:0016491">
    <property type="term" value="F:oxidoreductase activity"/>
    <property type="evidence" value="ECO:0007669"/>
    <property type="project" value="InterPro"/>
</dbReference>
<dbReference type="Gene3D" id="3.90.180.10">
    <property type="entry name" value="Medium-chain alcohol dehydrogenases, catalytic domain"/>
    <property type="match status" value="1"/>
</dbReference>
<organism evidence="2 3">
    <name type="scientific">Absidia repens</name>
    <dbReference type="NCBI Taxonomy" id="90262"/>
    <lineage>
        <taxon>Eukaryota</taxon>
        <taxon>Fungi</taxon>
        <taxon>Fungi incertae sedis</taxon>
        <taxon>Mucoromycota</taxon>
        <taxon>Mucoromycotina</taxon>
        <taxon>Mucoromycetes</taxon>
        <taxon>Mucorales</taxon>
        <taxon>Cunninghamellaceae</taxon>
        <taxon>Absidia</taxon>
    </lineage>
</organism>
<dbReference type="PANTHER" id="PTHR43677:SF4">
    <property type="entry name" value="QUINONE OXIDOREDUCTASE-LIKE PROTEIN 2"/>
    <property type="match status" value="1"/>
</dbReference>
<dbReference type="GO" id="GO:0008270">
    <property type="term" value="F:zinc ion binding"/>
    <property type="evidence" value="ECO:0007669"/>
    <property type="project" value="InterPro"/>
</dbReference>
<dbReference type="InterPro" id="IPR051397">
    <property type="entry name" value="Zn-ADH-like_protein"/>
</dbReference>
<proteinExistence type="predicted"/>
<dbReference type="AlphaFoldDB" id="A0A1X2I4T1"/>
<dbReference type="SUPFAM" id="SSF50129">
    <property type="entry name" value="GroES-like"/>
    <property type="match status" value="1"/>
</dbReference>
<dbReference type="PROSITE" id="PS01162">
    <property type="entry name" value="QOR_ZETA_CRYSTAL"/>
    <property type="match status" value="1"/>
</dbReference>
<gene>
    <name evidence="2" type="ORF">BCR42DRAFT_424136</name>
</gene>
<dbReference type="SUPFAM" id="SSF51735">
    <property type="entry name" value="NAD(P)-binding Rossmann-fold domains"/>
    <property type="match status" value="1"/>
</dbReference>
<comment type="caution">
    <text evidence="2">The sequence shown here is derived from an EMBL/GenBank/DDBJ whole genome shotgun (WGS) entry which is preliminary data.</text>
</comment>
<dbReference type="EMBL" id="MCGE01000028">
    <property type="protein sequence ID" value="ORZ09296.1"/>
    <property type="molecule type" value="Genomic_DNA"/>
</dbReference>
<reference evidence="2 3" key="1">
    <citation type="submission" date="2016-07" db="EMBL/GenBank/DDBJ databases">
        <title>Pervasive Adenine N6-methylation of Active Genes in Fungi.</title>
        <authorList>
            <consortium name="DOE Joint Genome Institute"/>
            <person name="Mondo S.J."/>
            <person name="Dannebaum R.O."/>
            <person name="Kuo R.C."/>
            <person name="Labutti K."/>
            <person name="Haridas S."/>
            <person name="Kuo A."/>
            <person name="Salamov A."/>
            <person name="Ahrendt S.R."/>
            <person name="Lipzen A."/>
            <person name="Sullivan W."/>
            <person name="Andreopoulos W.B."/>
            <person name="Clum A."/>
            <person name="Lindquist E."/>
            <person name="Daum C."/>
            <person name="Ramamoorthy G.K."/>
            <person name="Gryganskyi A."/>
            <person name="Culley D."/>
            <person name="Magnuson J.K."/>
            <person name="James T.Y."/>
            <person name="O'Malley M.A."/>
            <person name="Stajich J.E."/>
            <person name="Spatafora J.W."/>
            <person name="Visel A."/>
            <person name="Grigoriev I.V."/>
        </authorList>
    </citation>
    <scope>NUCLEOTIDE SEQUENCE [LARGE SCALE GENOMIC DNA]</scope>
    <source>
        <strain evidence="2 3">NRRL 1336</strain>
    </source>
</reference>
<dbReference type="Pfam" id="PF00107">
    <property type="entry name" value="ADH_zinc_N"/>
    <property type="match status" value="1"/>
</dbReference>
<dbReference type="Pfam" id="PF08240">
    <property type="entry name" value="ADH_N"/>
    <property type="match status" value="1"/>
</dbReference>
<accession>A0A1X2I4T1</accession>
<dbReference type="OrthoDB" id="10257049at2759"/>
<dbReference type="GO" id="GO:0005739">
    <property type="term" value="C:mitochondrion"/>
    <property type="evidence" value="ECO:0007669"/>
    <property type="project" value="TreeGrafter"/>
</dbReference>
<dbReference type="InterPro" id="IPR020843">
    <property type="entry name" value="ER"/>
</dbReference>
<dbReference type="InterPro" id="IPR011032">
    <property type="entry name" value="GroES-like_sf"/>
</dbReference>
<evidence type="ECO:0000259" key="1">
    <source>
        <dbReference type="SMART" id="SM00829"/>
    </source>
</evidence>
<keyword evidence="3" id="KW-1185">Reference proteome</keyword>
<feature type="domain" description="Enoyl reductase (ER)" evidence="1">
    <location>
        <begin position="12"/>
        <end position="318"/>
    </location>
</feature>
<evidence type="ECO:0000313" key="3">
    <source>
        <dbReference type="Proteomes" id="UP000193560"/>
    </source>
</evidence>
<protein>
    <recommendedName>
        <fullName evidence="1">Enoyl reductase (ER) domain-containing protein</fullName>
    </recommendedName>
</protein>
<dbReference type="InterPro" id="IPR002364">
    <property type="entry name" value="Quin_OxRdtase/zeta-crystal_CS"/>
</dbReference>
<dbReference type="InterPro" id="IPR013154">
    <property type="entry name" value="ADH-like_N"/>
</dbReference>
<dbReference type="SMART" id="SM00829">
    <property type="entry name" value="PKS_ER"/>
    <property type="match status" value="1"/>
</dbReference>
<dbReference type="Gene3D" id="3.40.50.720">
    <property type="entry name" value="NAD(P)-binding Rossmann-like Domain"/>
    <property type="match status" value="1"/>
</dbReference>
<dbReference type="InterPro" id="IPR013149">
    <property type="entry name" value="ADH-like_C"/>
</dbReference>
<dbReference type="Proteomes" id="UP000193560">
    <property type="component" value="Unassembled WGS sequence"/>
</dbReference>